<gene>
    <name evidence="9" type="ORF">JOF36_006769</name>
</gene>
<dbReference type="Pfam" id="PF02771">
    <property type="entry name" value="Acyl-CoA_dh_N"/>
    <property type="match status" value="1"/>
</dbReference>
<evidence type="ECO:0000256" key="4">
    <source>
        <dbReference type="ARBA" id="ARBA00022827"/>
    </source>
</evidence>
<dbReference type="InterPro" id="IPR009100">
    <property type="entry name" value="AcylCoA_DH/oxidase_NM_dom_sf"/>
</dbReference>
<dbReference type="InterPro" id="IPR006091">
    <property type="entry name" value="Acyl-CoA_Oxase/DH_mid-dom"/>
</dbReference>
<dbReference type="InterPro" id="IPR009075">
    <property type="entry name" value="AcylCo_DH/oxidase_C"/>
</dbReference>
<dbReference type="CDD" id="cd00567">
    <property type="entry name" value="ACAD"/>
    <property type="match status" value="1"/>
</dbReference>
<dbReference type="PROSITE" id="PS00073">
    <property type="entry name" value="ACYL_COA_DH_2"/>
    <property type="match status" value="1"/>
</dbReference>
<dbReference type="Gene3D" id="2.40.110.10">
    <property type="entry name" value="Butyryl-CoA Dehydrogenase, subunit A, domain 2"/>
    <property type="match status" value="1"/>
</dbReference>
<dbReference type="PIRSF" id="PIRSF016578">
    <property type="entry name" value="HsaA"/>
    <property type="match status" value="1"/>
</dbReference>
<name>A0ABS4W4P0_9PSEU</name>
<feature type="domain" description="Acyl-CoA dehydrogenase/oxidase C-terminal" evidence="6">
    <location>
        <begin position="230"/>
        <end position="379"/>
    </location>
</feature>
<proteinExistence type="inferred from homology"/>
<protein>
    <submittedName>
        <fullName evidence="9">Alkylation response protein AidB-like acyl-CoA dehydrogenase</fullName>
    </submittedName>
</protein>
<dbReference type="EMBL" id="JAGINU010000001">
    <property type="protein sequence ID" value="MBP2371073.1"/>
    <property type="molecule type" value="Genomic_DNA"/>
</dbReference>
<dbReference type="RefSeq" id="WP_210034737.1">
    <property type="nucleotide sequence ID" value="NZ_JAGINU010000001.1"/>
</dbReference>
<comment type="cofactor">
    <cofactor evidence="1 5">
        <name>FAD</name>
        <dbReference type="ChEBI" id="CHEBI:57692"/>
    </cofactor>
</comment>
<evidence type="ECO:0000256" key="3">
    <source>
        <dbReference type="ARBA" id="ARBA00022630"/>
    </source>
</evidence>
<dbReference type="Gene3D" id="1.10.540.10">
    <property type="entry name" value="Acyl-CoA dehydrogenase/oxidase, N-terminal domain"/>
    <property type="match status" value="1"/>
</dbReference>
<dbReference type="InterPro" id="IPR013786">
    <property type="entry name" value="AcylCoA_DH/ox_N"/>
</dbReference>
<dbReference type="SUPFAM" id="SSF47203">
    <property type="entry name" value="Acyl-CoA dehydrogenase C-terminal domain-like"/>
    <property type="match status" value="1"/>
</dbReference>
<keyword evidence="3 5" id="KW-0285">Flavoprotein</keyword>
<dbReference type="PANTHER" id="PTHR43884">
    <property type="entry name" value="ACYL-COA DEHYDROGENASE"/>
    <property type="match status" value="1"/>
</dbReference>
<dbReference type="InterPro" id="IPR036250">
    <property type="entry name" value="AcylCo_DH-like_C"/>
</dbReference>
<reference evidence="9 10" key="1">
    <citation type="submission" date="2021-03" db="EMBL/GenBank/DDBJ databases">
        <title>Sequencing the genomes of 1000 actinobacteria strains.</title>
        <authorList>
            <person name="Klenk H.-P."/>
        </authorList>
    </citation>
    <scope>NUCLEOTIDE SEQUENCE [LARGE SCALE GENOMIC DNA]</scope>
    <source>
        <strain evidence="9 10">DSM 45256</strain>
    </source>
</reference>
<organism evidence="9 10">
    <name type="scientific">Pseudonocardia parietis</name>
    <dbReference type="NCBI Taxonomy" id="570936"/>
    <lineage>
        <taxon>Bacteria</taxon>
        <taxon>Bacillati</taxon>
        <taxon>Actinomycetota</taxon>
        <taxon>Actinomycetes</taxon>
        <taxon>Pseudonocardiales</taxon>
        <taxon>Pseudonocardiaceae</taxon>
        <taxon>Pseudonocardia</taxon>
    </lineage>
</organism>
<evidence type="ECO:0000256" key="1">
    <source>
        <dbReference type="ARBA" id="ARBA00001974"/>
    </source>
</evidence>
<keyword evidence="4 5" id="KW-0274">FAD</keyword>
<evidence type="ECO:0000313" key="10">
    <source>
        <dbReference type="Proteomes" id="UP001519295"/>
    </source>
</evidence>
<evidence type="ECO:0000259" key="7">
    <source>
        <dbReference type="Pfam" id="PF02770"/>
    </source>
</evidence>
<evidence type="ECO:0000313" key="9">
    <source>
        <dbReference type="EMBL" id="MBP2371073.1"/>
    </source>
</evidence>
<dbReference type="InterPro" id="IPR037069">
    <property type="entry name" value="AcylCoA_DH/ox_N_sf"/>
</dbReference>
<dbReference type="Pfam" id="PF02770">
    <property type="entry name" value="Acyl-CoA_dh_M"/>
    <property type="match status" value="1"/>
</dbReference>
<dbReference type="InterPro" id="IPR046373">
    <property type="entry name" value="Acyl-CoA_Oxase/DH_mid-dom_sf"/>
</dbReference>
<dbReference type="PANTHER" id="PTHR43884:SF40">
    <property type="entry name" value="ACYL-COA DEHYDROGENASE"/>
    <property type="match status" value="1"/>
</dbReference>
<keyword evidence="10" id="KW-1185">Reference proteome</keyword>
<comment type="similarity">
    <text evidence="2 5">Belongs to the acyl-CoA dehydrogenase family.</text>
</comment>
<evidence type="ECO:0000256" key="5">
    <source>
        <dbReference type="RuleBase" id="RU362125"/>
    </source>
</evidence>
<comment type="caution">
    <text evidence="9">The sequence shown here is derived from an EMBL/GenBank/DDBJ whole genome shotgun (WGS) entry which is preliminary data.</text>
</comment>
<evidence type="ECO:0000259" key="8">
    <source>
        <dbReference type="Pfam" id="PF02771"/>
    </source>
</evidence>
<dbReference type="PROSITE" id="PS00072">
    <property type="entry name" value="ACYL_COA_DH_1"/>
    <property type="match status" value="1"/>
</dbReference>
<feature type="domain" description="Acyl-CoA oxidase/dehydrogenase middle" evidence="7">
    <location>
        <begin position="122"/>
        <end position="218"/>
    </location>
</feature>
<feature type="domain" description="Acyl-CoA dehydrogenase/oxidase N-terminal" evidence="8">
    <location>
        <begin position="6"/>
        <end position="118"/>
    </location>
</feature>
<evidence type="ECO:0000256" key="2">
    <source>
        <dbReference type="ARBA" id="ARBA00009347"/>
    </source>
</evidence>
<dbReference type="Pfam" id="PF00441">
    <property type="entry name" value="Acyl-CoA_dh_1"/>
    <property type="match status" value="1"/>
</dbReference>
<accession>A0ABS4W4P0</accession>
<evidence type="ECO:0000259" key="6">
    <source>
        <dbReference type="Pfam" id="PF00441"/>
    </source>
</evidence>
<dbReference type="SUPFAM" id="SSF56645">
    <property type="entry name" value="Acyl-CoA dehydrogenase NM domain-like"/>
    <property type="match status" value="1"/>
</dbReference>
<keyword evidence="5" id="KW-0560">Oxidoreductase</keyword>
<sequence>MDFALTDEQRGVVDTTRAFVERELVPHEDEVERSGRLDPELARTLRGTAIRSGLYAANMPEDVGGGGLDTLTWMLMERELGHTGYVLQMSSVARPSRILLACEGDQRDSYLLPTVAGERTECLAMTEPDAGSDLRGMRTRAVRDGDDWVISGTKHFISHADASDYVILFAATGEQEPGRAAITAFLVDFDNPGLTVLPGYRSVSHRGYGNFTLAFEDCRVPGSAVLGEVGSGFDVANSWLGSTRLQVAATSLGRARRALDLAVEHAATRRQFGRTIGRNQGIGFKLADMATSLESASWLTWYAAWLVDADQLSDPAIAMAKVAATEMLASVADEALQIHGGMGLMDEMVLERIWRDARVERIWDGTSEIQRHILSRSMLRAHGG</sequence>
<dbReference type="Gene3D" id="1.20.140.10">
    <property type="entry name" value="Butyryl-CoA Dehydrogenase, subunit A, domain 3"/>
    <property type="match status" value="1"/>
</dbReference>
<dbReference type="InterPro" id="IPR006089">
    <property type="entry name" value="Acyl-CoA_DH_CS"/>
</dbReference>
<dbReference type="Proteomes" id="UP001519295">
    <property type="component" value="Unassembled WGS sequence"/>
</dbReference>